<gene>
    <name evidence="2" type="ORF">Tci_007881</name>
</gene>
<feature type="region of interest" description="Disordered" evidence="1">
    <location>
        <begin position="164"/>
        <end position="227"/>
    </location>
</feature>
<sequence>MDKICLSRAQILWGMFYKKNIDYVYLHWEDFMFQIEYKDAKKTNKMPYPRFTKIIIDYFMSKDQSILRRDKMFWHTARDNTMYTSMRCIFKHEKTQVYGTILPKELTNQAMLESIAYKTYYTLLLERKLQNQSDGVDTQSKVSDEQQQKTFDIDKGTSIILRVPDVPIYASESDKESWGDSDEEDDDEDDFEDNADNIDEDSDDNSGSEDHDDDSGDEKTESNRDEI</sequence>
<accession>A0A6L2JFU8</accession>
<evidence type="ECO:0000256" key="1">
    <source>
        <dbReference type="SAM" id="MobiDB-lite"/>
    </source>
</evidence>
<feature type="compositionally biased region" description="Basic and acidic residues" evidence="1">
    <location>
        <begin position="217"/>
        <end position="227"/>
    </location>
</feature>
<protein>
    <submittedName>
        <fullName evidence="2">Uncharacterized protein</fullName>
    </submittedName>
</protein>
<dbReference type="EMBL" id="BKCJ010000745">
    <property type="protein sequence ID" value="GEU35903.1"/>
    <property type="molecule type" value="Genomic_DNA"/>
</dbReference>
<dbReference type="AlphaFoldDB" id="A0A6L2JFU8"/>
<feature type="compositionally biased region" description="Acidic residues" evidence="1">
    <location>
        <begin position="179"/>
        <end position="216"/>
    </location>
</feature>
<proteinExistence type="predicted"/>
<comment type="caution">
    <text evidence="2">The sequence shown here is derived from an EMBL/GenBank/DDBJ whole genome shotgun (WGS) entry which is preliminary data.</text>
</comment>
<evidence type="ECO:0000313" key="2">
    <source>
        <dbReference type="EMBL" id="GEU35903.1"/>
    </source>
</evidence>
<name>A0A6L2JFU8_TANCI</name>
<organism evidence="2">
    <name type="scientific">Tanacetum cinerariifolium</name>
    <name type="common">Dalmatian daisy</name>
    <name type="synonym">Chrysanthemum cinerariifolium</name>
    <dbReference type="NCBI Taxonomy" id="118510"/>
    <lineage>
        <taxon>Eukaryota</taxon>
        <taxon>Viridiplantae</taxon>
        <taxon>Streptophyta</taxon>
        <taxon>Embryophyta</taxon>
        <taxon>Tracheophyta</taxon>
        <taxon>Spermatophyta</taxon>
        <taxon>Magnoliopsida</taxon>
        <taxon>eudicotyledons</taxon>
        <taxon>Gunneridae</taxon>
        <taxon>Pentapetalae</taxon>
        <taxon>asterids</taxon>
        <taxon>campanulids</taxon>
        <taxon>Asterales</taxon>
        <taxon>Asteraceae</taxon>
        <taxon>Asteroideae</taxon>
        <taxon>Anthemideae</taxon>
        <taxon>Anthemidinae</taxon>
        <taxon>Tanacetum</taxon>
    </lineage>
</organism>
<reference evidence="2" key="1">
    <citation type="journal article" date="2019" name="Sci. Rep.">
        <title>Draft genome of Tanacetum cinerariifolium, the natural source of mosquito coil.</title>
        <authorList>
            <person name="Yamashiro T."/>
            <person name="Shiraishi A."/>
            <person name="Satake H."/>
            <person name="Nakayama K."/>
        </authorList>
    </citation>
    <scope>NUCLEOTIDE SEQUENCE</scope>
</reference>